<dbReference type="EMBL" id="JAVRQU010000022">
    <property type="protein sequence ID" value="KAK5691043.1"/>
    <property type="molecule type" value="Genomic_DNA"/>
</dbReference>
<dbReference type="SUPFAM" id="SSF49785">
    <property type="entry name" value="Galactose-binding domain-like"/>
    <property type="match status" value="1"/>
</dbReference>
<keyword evidence="1" id="KW-1133">Transmembrane helix</keyword>
<dbReference type="InterPro" id="IPR008979">
    <property type="entry name" value="Galactose-bd-like_sf"/>
</dbReference>
<keyword evidence="1" id="KW-0472">Membrane</keyword>
<evidence type="ECO:0000259" key="2">
    <source>
        <dbReference type="Pfam" id="PF08547"/>
    </source>
</evidence>
<dbReference type="Pfam" id="PF08547">
    <property type="entry name" value="CIA30"/>
    <property type="match status" value="1"/>
</dbReference>
<dbReference type="InterPro" id="IPR013857">
    <property type="entry name" value="NADH-UbQ_OxRdtase-assoc_prot30"/>
</dbReference>
<reference evidence="3" key="1">
    <citation type="submission" date="2023-08" db="EMBL/GenBank/DDBJ databases">
        <title>Black Yeasts Isolated from many extreme environments.</title>
        <authorList>
            <person name="Coleine C."/>
            <person name="Stajich J.E."/>
            <person name="Selbmann L."/>
        </authorList>
    </citation>
    <scope>NUCLEOTIDE SEQUENCE</scope>
    <source>
        <strain evidence="3">CCFEE 5810</strain>
    </source>
</reference>
<accession>A0AAN7ZKW2</accession>
<evidence type="ECO:0000256" key="1">
    <source>
        <dbReference type="SAM" id="Phobius"/>
    </source>
</evidence>
<name>A0AAN7ZKW2_9PEZI</name>
<evidence type="ECO:0000313" key="4">
    <source>
        <dbReference type="Proteomes" id="UP001310594"/>
    </source>
</evidence>
<comment type="caution">
    <text evidence="3">The sequence shown here is derived from an EMBL/GenBank/DDBJ whole genome shotgun (WGS) entry which is preliminary data.</text>
</comment>
<keyword evidence="1" id="KW-0812">Transmembrane</keyword>
<gene>
    <name evidence="3" type="ORF">LTR97_011695</name>
</gene>
<feature type="transmembrane region" description="Helical" evidence="1">
    <location>
        <begin position="121"/>
        <end position="138"/>
    </location>
</feature>
<protein>
    <recommendedName>
        <fullName evidence="2">NADH:ubiquinone oxidoreductase intermediate-associated protein 30 domain-containing protein</fullName>
    </recommendedName>
</protein>
<dbReference type="Proteomes" id="UP001310594">
    <property type="component" value="Unassembled WGS sequence"/>
</dbReference>
<proteinExistence type="predicted"/>
<dbReference type="AlphaFoldDB" id="A0AAN7ZKW2"/>
<feature type="domain" description="NADH:ubiquinone oxidoreductase intermediate-associated protein 30" evidence="2">
    <location>
        <begin position="21"/>
        <end position="72"/>
    </location>
</feature>
<organism evidence="3 4">
    <name type="scientific">Elasticomyces elasticus</name>
    <dbReference type="NCBI Taxonomy" id="574655"/>
    <lineage>
        <taxon>Eukaryota</taxon>
        <taxon>Fungi</taxon>
        <taxon>Dikarya</taxon>
        <taxon>Ascomycota</taxon>
        <taxon>Pezizomycotina</taxon>
        <taxon>Dothideomycetes</taxon>
        <taxon>Dothideomycetidae</taxon>
        <taxon>Mycosphaerellales</taxon>
        <taxon>Teratosphaeriaceae</taxon>
        <taxon>Elasticomyces</taxon>
    </lineage>
</organism>
<evidence type="ECO:0000313" key="3">
    <source>
        <dbReference type="EMBL" id="KAK5691043.1"/>
    </source>
</evidence>
<sequence>MDLQEADFDLPPQTIPGDTHDRTVIIPFASLNATYRGKLQKDAPALDTKSVKQISLMMRSFFGTQEGDFSLTLESVTAIAKIPKHNDDSKCADAWQLEDGTKQSKEGADHHMHGPRAYRRFIAVLVAGVAALALTYRLKYWLWP</sequence>